<dbReference type="InterPro" id="IPR015865">
    <property type="entry name" value="Riboflavin_kinase_bac/euk"/>
</dbReference>
<evidence type="ECO:0000256" key="10">
    <source>
        <dbReference type="ARBA" id="ARBA00022840"/>
    </source>
</evidence>
<comment type="similarity">
    <text evidence="14">Belongs to the ribF family.</text>
</comment>
<dbReference type="PANTHER" id="PTHR22749:SF6">
    <property type="entry name" value="RIBOFLAVIN KINASE"/>
    <property type="match status" value="1"/>
</dbReference>
<comment type="pathway">
    <text evidence="1 14">Cofactor biosynthesis; FAD biosynthesis; FAD from FMN: step 1/1.</text>
</comment>
<dbReference type="UniPathway" id="UPA00276">
    <property type="reaction ID" value="UER00406"/>
</dbReference>
<gene>
    <name evidence="16" type="primary">ribF</name>
    <name evidence="16" type="ORF">EJN90_12160</name>
</gene>
<evidence type="ECO:0000256" key="7">
    <source>
        <dbReference type="ARBA" id="ARBA00022741"/>
    </source>
</evidence>
<evidence type="ECO:0000256" key="11">
    <source>
        <dbReference type="ARBA" id="ARBA00023268"/>
    </source>
</evidence>
<dbReference type="NCBIfam" id="TIGR00125">
    <property type="entry name" value="cyt_tran_rel"/>
    <property type="match status" value="1"/>
</dbReference>
<keyword evidence="17" id="KW-1185">Reference proteome</keyword>
<dbReference type="GO" id="GO:0009398">
    <property type="term" value="P:FMN biosynthetic process"/>
    <property type="evidence" value="ECO:0007669"/>
    <property type="project" value="UniProtKB-UniRule"/>
</dbReference>
<keyword evidence="10 14" id="KW-0067">ATP-binding</keyword>
<dbReference type="UniPathway" id="UPA00277">
    <property type="reaction ID" value="UER00407"/>
</dbReference>
<keyword evidence="6 14" id="KW-0548">Nucleotidyltransferase</keyword>
<dbReference type="EC" id="2.7.7.2" evidence="14"/>
<feature type="domain" description="Riboflavin kinase" evidence="15">
    <location>
        <begin position="187"/>
        <end position="312"/>
    </location>
</feature>
<dbReference type="InterPro" id="IPR023465">
    <property type="entry name" value="Riboflavin_kinase_dom_sf"/>
</dbReference>
<dbReference type="Gene3D" id="2.40.30.30">
    <property type="entry name" value="Riboflavin kinase-like"/>
    <property type="match status" value="1"/>
</dbReference>
<keyword evidence="9 14" id="KW-0274">FAD</keyword>
<dbReference type="GO" id="GO:0003919">
    <property type="term" value="F:FMN adenylyltransferase activity"/>
    <property type="evidence" value="ECO:0007669"/>
    <property type="project" value="UniProtKB-UniRule"/>
</dbReference>
<dbReference type="SMART" id="SM00904">
    <property type="entry name" value="Flavokinase"/>
    <property type="match status" value="1"/>
</dbReference>
<keyword evidence="4 14" id="KW-0288">FMN</keyword>
<evidence type="ECO:0000256" key="1">
    <source>
        <dbReference type="ARBA" id="ARBA00004726"/>
    </source>
</evidence>
<dbReference type="EC" id="2.7.1.26" evidence="14"/>
<dbReference type="KEGG" id="jeh:EJN90_12160"/>
<dbReference type="SUPFAM" id="SSF52374">
    <property type="entry name" value="Nucleotidylyl transferase"/>
    <property type="match status" value="1"/>
</dbReference>
<dbReference type="InterPro" id="IPR004821">
    <property type="entry name" value="Cyt_trans-like"/>
</dbReference>
<keyword evidence="3 14" id="KW-0285">Flavoprotein</keyword>
<comment type="pathway">
    <text evidence="2 14">Cofactor biosynthesis; FMN biosynthesis; FMN from riboflavin (ATP route): step 1/1.</text>
</comment>
<name>A0A3S9HDB5_9LACT</name>
<dbReference type="GO" id="GO:0006747">
    <property type="term" value="P:FAD biosynthetic process"/>
    <property type="evidence" value="ECO:0007669"/>
    <property type="project" value="UniProtKB-UniRule"/>
</dbReference>
<dbReference type="Proteomes" id="UP000273326">
    <property type="component" value="Chromosome"/>
</dbReference>
<dbReference type="GO" id="GO:0009231">
    <property type="term" value="P:riboflavin biosynthetic process"/>
    <property type="evidence" value="ECO:0007669"/>
    <property type="project" value="InterPro"/>
</dbReference>
<evidence type="ECO:0000256" key="3">
    <source>
        <dbReference type="ARBA" id="ARBA00022630"/>
    </source>
</evidence>
<evidence type="ECO:0000259" key="15">
    <source>
        <dbReference type="SMART" id="SM00904"/>
    </source>
</evidence>
<evidence type="ECO:0000256" key="14">
    <source>
        <dbReference type="PIRNR" id="PIRNR004491"/>
    </source>
</evidence>
<reference evidence="17" key="1">
    <citation type="submission" date="2018-12" db="EMBL/GenBank/DDBJ databases">
        <title>Complete genome sequencing of Jeotgalibaca sp. H21T32.</title>
        <authorList>
            <person name="Bae J.-W."/>
            <person name="Lee S.-Y."/>
        </authorList>
    </citation>
    <scope>NUCLEOTIDE SEQUENCE [LARGE SCALE GENOMIC DNA]</scope>
    <source>
        <strain evidence="17">H21T32</strain>
    </source>
</reference>
<evidence type="ECO:0000313" key="17">
    <source>
        <dbReference type="Proteomes" id="UP000273326"/>
    </source>
</evidence>
<evidence type="ECO:0000256" key="9">
    <source>
        <dbReference type="ARBA" id="ARBA00022827"/>
    </source>
</evidence>
<dbReference type="RefSeq" id="WP_126111624.1">
    <property type="nucleotide sequence ID" value="NZ_CP034465.1"/>
</dbReference>
<dbReference type="NCBIfam" id="TIGR00083">
    <property type="entry name" value="ribF"/>
    <property type="match status" value="1"/>
</dbReference>
<dbReference type="InterPro" id="IPR014729">
    <property type="entry name" value="Rossmann-like_a/b/a_fold"/>
</dbReference>
<dbReference type="PANTHER" id="PTHR22749">
    <property type="entry name" value="RIBOFLAVIN KINASE/FMN ADENYLYLTRANSFERASE"/>
    <property type="match status" value="1"/>
</dbReference>
<evidence type="ECO:0000256" key="4">
    <source>
        <dbReference type="ARBA" id="ARBA00022643"/>
    </source>
</evidence>
<dbReference type="EMBL" id="CP034465">
    <property type="protein sequence ID" value="AZP05334.1"/>
    <property type="molecule type" value="Genomic_DNA"/>
</dbReference>
<dbReference type="AlphaFoldDB" id="A0A3S9HDB5"/>
<dbReference type="Pfam" id="PF06574">
    <property type="entry name" value="FAD_syn"/>
    <property type="match status" value="1"/>
</dbReference>
<keyword evidence="8 14" id="KW-0418">Kinase</keyword>
<keyword evidence="5 14" id="KW-0808">Transferase</keyword>
<dbReference type="PIRSF" id="PIRSF004491">
    <property type="entry name" value="FAD_Synth"/>
    <property type="match status" value="1"/>
</dbReference>
<keyword evidence="7 14" id="KW-0547">Nucleotide-binding</keyword>
<evidence type="ECO:0000256" key="12">
    <source>
        <dbReference type="ARBA" id="ARBA00047880"/>
    </source>
</evidence>
<dbReference type="InterPro" id="IPR023468">
    <property type="entry name" value="Riboflavin_kinase"/>
</dbReference>
<dbReference type="GO" id="GO:0005524">
    <property type="term" value="F:ATP binding"/>
    <property type="evidence" value="ECO:0007669"/>
    <property type="project" value="UniProtKB-UniRule"/>
</dbReference>
<sequence length="331" mass="38128">MEVLYIHHPYKKEEIPKESVVLALGYFDGVHIGHQAVIKKAKQEAIKRDSKLAVMSFNQHPSIVYKKLDAESMKYLSVPERKIALMEQLGVDYFYIIDFTYDFGTLRPQEFVDQYIVGLNADAIVAGFDYTYGPKNIADMAHLPSYAKKRFDIIEVSAQVTDNKEKISSTSIREALDSGNLERANQMLGYIYQFDGRVMHGDARGRELGFPTANIKIGKYIRLPKVGVYAVSIRVQGKWYQGMASIGYNITFEKDRQKTIEVNIFDFDKMIYGEKVTVRWHHYLRDEVKFTGIEGLIDQLKQDQIDTEKYFSQHPDQIVDADVNSDLEMME</sequence>
<dbReference type="GO" id="GO:0008531">
    <property type="term" value="F:riboflavin kinase activity"/>
    <property type="evidence" value="ECO:0007669"/>
    <property type="project" value="UniProtKB-UniRule"/>
</dbReference>
<evidence type="ECO:0000256" key="5">
    <source>
        <dbReference type="ARBA" id="ARBA00022679"/>
    </source>
</evidence>
<dbReference type="Pfam" id="PF01687">
    <property type="entry name" value="Flavokinase"/>
    <property type="match status" value="1"/>
</dbReference>
<keyword evidence="11" id="KW-0511">Multifunctional enzyme</keyword>
<evidence type="ECO:0000256" key="8">
    <source>
        <dbReference type="ARBA" id="ARBA00022777"/>
    </source>
</evidence>
<dbReference type="InterPro" id="IPR015864">
    <property type="entry name" value="FAD_synthase"/>
</dbReference>
<evidence type="ECO:0000256" key="13">
    <source>
        <dbReference type="ARBA" id="ARBA00049494"/>
    </source>
</evidence>
<accession>A0A3S9HDB5</accession>
<protein>
    <recommendedName>
        <fullName evidence="14">Riboflavin biosynthesis protein</fullName>
    </recommendedName>
    <domain>
        <recommendedName>
            <fullName evidence="14">Riboflavin kinase</fullName>
            <ecNumber evidence="14">2.7.1.26</ecNumber>
        </recommendedName>
        <alternativeName>
            <fullName evidence="14">Flavokinase</fullName>
        </alternativeName>
    </domain>
    <domain>
        <recommendedName>
            <fullName evidence="14">FMN adenylyltransferase</fullName>
            <ecNumber evidence="14">2.7.7.2</ecNumber>
        </recommendedName>
        <alternativeName>
            <fullName evidence="14">FAD pyrophosphorylase</fullName>
        </alternativeName>
        <alternativeName>
            <fullName evidence="14">FAD synthase</fullName>
        </alternativeName>
    </domain>
</protein>
<dbReference type="InterPro" id="IPR002606">
    <property type="entry name" value="Riboflavin_kinase_bac"/>
</dbReference>
<evidence type="ECO:0000313" key="16">
    <source>
        <dbReference type="EMBL" id="AZP05334.1"/>
    </source>
</evidence>
<dbReference type="Gene3D" id="3.40.50.620">
    <property type="entry name" value="HUPs"/>
    <property type="match status" value="1"/>
</dbReference>
<dbReference type="OrthoDB" id="9803667at2"/>
<dbReference type="FunFam" id="3.40.50.620:FF:000021">
    <property type="entry name" value="Riboflavin biosynthesis protein"/>
    <property type="match status" value="1"/>
</dbReference>
<comment type="catalytic activity">
    <reaction evidence="13 14">
        <text>FMN + ATP + H(+) = FAD + diphosphate</text>
        <dbReference type="Rhea" id="RHEA:17237"/>
        <dbReference type="ChEBI" id="CHEBI:15378"/>
        <dbReference type="ChEBI" id="CHEBI:30616"/>
        <dbReference type="ChEBI" id="CHEBI:33019"/>
        <dbReference type="ChEBI" id="CHEBI:57692"/>
        <dbReference type="ChEBI" id="CHEBI:58210"/>
        <dbReference type="EC" id="2.7.7.2"/>
    </reaction>
</comment>
<comment type="catalytic activity">
    <reaction evidence="12 14">
        <text>riboflavin + ATP = FMN + ADP + H(+)</text>
        <dbReference type="Rhea" id="RHEA:14357"/>
        <dbReference type="ChEBI" id="CHEBI:15378"/>
        <dbReference type="ChEBI" id="CHEBI:30616"/>
        <dbReference type="ChEBI" id="CHEBI:57986"/>
        <dbReference type="ChEBI" id="CHEBI:58210"/>
        <dbReference type="ChEBI" id="CHEBI:456216"/>
        <dbReference type="EC" id="2.7.1.26"/>
    </reaction>
</comment>
<dbReference type="SUPFAM" id="SSF82114">
    <property type="entry name" value="Riboflavin kinase-like"/>
    <property type="match status" value="1"/>
</dbReference>
<evidence type="ECO:0000256" key="6">
    <source>
        <dbReference type="ARBA" id="ARBA00022695"/>
    </source>
</evidence>
<organism evidence="16 17">
    <name type="scientific">Jeotgalibaca ciconiae</name>
    <dbReference type="NCBI Taxonomy" id="2496265"/>
    <lineage>
        <taxon>Bacteria</taxon>
        <taxon>Bacillati</taxon>
        <taxon>Bacillota</taxon>
        <taxon>Bacilli</taxon>
        <taxon>Lactobacillales</taxon>
        <taxon>Carnobacteriaceae</taxon>
        <taxon>Jeotgalibaca</taxon>
    </lineage>
</organism>
<dbReference type="CDD" id="cd02064">
    <property type="entry name" value="FAD_synthetase_N"/>
    <property type="match status" value="1"/>
</dbReference>
<evidence type="ECO:0000256" key="2">
    <source>
        <dbReference type="ARBA" id="ARBA00005201"/>
    </source>
</evidence>
<proteinExistence type="inferred from homology"/>